<dbReference type="EMBL" id="QDDR01000023">
    <property type="protein sequence ID" value="PVE44845.1"/>
    <property type="molecule type" value="Genomic_DNA"/>
</dbReference>
<dbReference type="InterPro" id="IPR009593">
    <property type="entry name" value="DUF1203"/>
</dbReference>
<comment type="caution">
    <text evidence="1">The sequence shown here is derived from an EMBL/GenBank/DDBJ whole genome shotgun (WGS) entry which is preliminary data.</text>
</comment>
<evidence type="ECO:0000313" key="2">
    <source>
        <dbReference type="Proteomes" id="UP000244810"/>
    </source>
</evidence>
<dbReference type="AlphaFoldDB" id="A0A2T7UJK3"/>
<dbReference type="PIRSF" id="PIRSF034110">
    <property type="entry name" value="DUF1203"/>
    <property type="match status" value="1"/>
</dbReference>
<accession>A0A2T7UJK3</accession>
<gene>
    <name evidence="1" type="ORF">DDE23_24555</name>
</gene>
<reference evidence="1 2" key="1">
    <citation type="journal article" date="2011" name="Syst. Appl. Microbiol.">
        <title>Defluviimonas denitrificans gen. nov., sp. nov., and Pararhodobacter aggregans gen. nov., sp. nov., non-phototrophic Rhodobacteraceae from the biofilter of a marine aquaculture.</title>
        <authorList>
            <person name="Foesel B.U."/>
            <person name="Drake H.L."/>
            <person name="Schramm A."/>
        </authorList>
    </citation>
    <scope>NUCLEOTIDE SEQUENCE [LARGE SCALE GENOMIC DNA]</scope>
    <source>
        <strain evidence="1 2">D1-19</strain>
    </source>
</reference>
<dbReference type="RefSeq" id="WP_107755202.1">
    <property type="nucleotide sequence ID" value="NZ_QBKF01000023.1"/>
</dbReference>
<protein>
    <submittedName>
        <fullName evidence="1">DUF1203 domain-containing protein</fullName>
    </submittedName>
</protein>
<sequence>MQPVFHPLPASIADHYRAGGADAYGLLPEHRLVTGGGVPCRATLRPLPEGAPYLIVAHRPFEGLNPYTETGPIFLSAEPGALAEPMTGLPPFLTSPAYILRGYSADERILYGTGSVVATDRLIEAAAALLQRPEVAFLHIRSASNNCFHCRVERG</sequence>
<proteinExistence type="predicted"/>
<dbReference type="Pfam" id="PF06718">
    <property type="entry name" value="DUF1203"/>
    <property type="match status" value="1"/>
</dbReference>
<dbReference type="OrthoDB" id="118609at2"/>
<organism evidence="1 2">
    <name type="scientific">Pararhodobacter aggregans</name>
    <dbReference type="NCBI Taxonomy" id="404875"/>
    <lineage>
        <taxon>Bacteria</taxon>
        <taxon>Pseudomonadati</taxon>
        <taxon>Pseudomonadota</taxon>
        <taxon>Alphaproteobacteria</taxon>
        <taxon>Rhodobacterales</taxon>
        <taxon>Paracoccaceae</taxon>
        <taxon>Pararhodobacter</taxon>
    </lineage>
</organism>
<dbReference type="Proteomes" id="UP000244810">
    <property type="component" value="Unassembled WGS sequence"/>
</dbReference>
<evidence type="ECO:0000313" key="1">
    <source>
        <dbReference type="EMBL" id="PVE44845.1"/>
    </source>
</evidence>
<name>A0A2T7UJK3_9RHOB</name>
<keyword evidence="2" id="KW-1185">Reference proteome</keyword>